<sequence length="71" mass="7716">MNRCALLLLISLVACGAPDRTVEDFVANPDAAAKVVAECDAGQAEGECEAARRGLAEARRQSRMRTYERTF</sequence>
<dbReference type="PROSITE" id="PS51257">
    <property type="entry name" value="PROKAR_LIPOPROTEIN"/>
    <property type="match status" value="1"/>
</dbReference>
<feature type="chain" id="PRO_5030657884" description="EexN family lipoprotein" evidence="1">
    <location>
        <begin position="17"/>
        <end position="71"/>
    </location>
</feature>
<dbReference type="RefSeq" id="WP_183213502.1">
    <property type="nucleotide sequence ID" value="NZ_JACHOR010000003.1"/>
</dbReference>
<organism evidence="2 3">
    <name type="scientific">Brevundimonas variabilis</name>
    <dbReference type="NCBI Taxonomy" id="74312"/>
    <lineage>
        <taxon>Bacteria</taxon>
        <taxon>Pseudomonadati</taxon>
        <taxon>Pseudomonadota</taxon>
        <taxon>Alphaproteobacteria</taxon>
        <taxon>Caulobacterales</taxon>
        <taxon>Caulobacteraceae</taxon>
        <taxon>Brevundimonas</taxon>
    </lineage>
</organism>
<protein>
    <recommendedName>
        <fullName evidence="4">EexN family lipoprotein</fullName>
    </recommendedName>
</protein>
<keyword evidence="3" id="KW-1185">Reference proteome</keyword>
<gene>
    <name evidence="2" type="ORF">GGR13_002153</name>
</gene>
<comment type="caution">
    <text evidence="2">The sequence shown here is derived from an EMBL/GenBank/DDBJ whole genome shotgun (WGS) entry which is preliminary data.</text>
</comment>
<dbReference type="AlphaFoldDB" id="A0A7W9FGK7"/>
<feature type="signal peptide" evidence="1">
    <location>
        <begin position="1"/>
        <end position="16"/>
    </location>
</feature>
<dbReference type="Proteomes" id="UP000545037">
    <property type="component" value="Unassembled WGS sequence"/>
</dbReference>
<accession>A0A7W9FGK7</accession>
<evidence type="ECO:0000313" key="2">
    <source>
        <dbReference type="EMBL" id="MBB5746549.1"/>
    </source>
</evidence>
<keyword evidence="1" id="KW-0732">Signal</keyword>
<evidence type="ECO:0008006" key="4">
    <source>
        <dbReference type="Google" id="ProtNLM"/>
    </source>
</evidence>
<dbReference type="NCBIfam" id="NF033894">
    <property type="entry name" value="Eex_IncN"/>
    <property type="match status" value="1"/>
</dbReference>
<reference evidence="2 3" key="1">
    <citation type="submission" date="2020-08" db="EMBL/GenBank/DDBJ databases">
        <title>Genomic Encyclopedia of Type Strains, Phase IV (KMG-IV): sequencing the most valuable type-strain genomes for metagenomic binning, comparative biology and taxonomic classification.</title>
        <authorList>
            <person name="Goeker M."/>
        </authorList>
    </citation>
    <scope>NUCLEOTIDE SEQUENCE [LARGE SCALE GENOMIC DNA]</scope>
    <source>
        <strain evidence="2 3">DSM 4737</strain>
    </source>
</reference>
<proteinExistence type="predicted"/>
<dbReference type="EMBL" id="JACHOR010000003">
    <property type="protein sequence ID" value="MBB5746549.1"/>
    <property type="molecule type" value="Genomic_DNA"/>
</dbReference>
<name>A0A7W9FGK7_9CAUL</name>
<evidence type="ECO:0000256" key="1">
    <source>
        <dbReference type="SAM" id="SignalP"/>
    </source>
</evidence>
<dbReference type="InterPro" id="IPR047937">
    <property type="entry name" value="Eex_IncN-like"/>
</dbReference>
<evidence type="ECO:0000313" key="3">
    <source>
        <dbReference type="Proteomes" id="UP000545037"/>
    </source>
</evidence>